<keyword evidence="1" id="KW-0238">DNA-binding</keyword>
<dbReference type="PANTHER" id="PTHR35145:SF1">
    <property type="entry name" value="CYTOPLASMIC PROTEIN"/>
    <property type="match status" value="1"/>
</dbReference>
<dbReference type="Proteomes" id="UP000197781">
    <property type="component" value="Chromosome"/>
</dbReference>
<evidence type="ECO:0000313" key="1">
    <source>
        <dbReference type="EMBL" id="ASJ52565.1"/>
    </source>
</evidence>
<evidence type="ECO:0000313" key="2">
    <source>
        <dbReference type="Proteomes" id="UP000197781"/>
    </source>
</evidence>
<gene>
    <name evidence="1" type="ORF">BP422_02775</name>
</gene>
<dbReference type="Pfam" id="PF04237">
    <property type="entry name" value="YjbR"/>
    <property type="match status" value="1"/>
</dbReference>
<dbReference type="RefSeq" id="WP_088906457.1">
    <property type="nucleotide sequence ID" value="NZ_CP018145.1"/>
</dbReference>
<accession>A0A220MC25</accession>
<reference evidence="1 2" key="1">
    <citation type="submission" date="2016-11" db="EMBL/GenBank/DDBJ databases">
        <authorList>
            <person name="Jaros S."/>
            <person name="Januszkiewicz K."/>
            <person name="Wedrychowicz H."/>
        </authorList>
    </citation>
    <scope>NUCLEOTIDE SEQUENCE [LARGE SCALE GENOMIC DNA]</scope>
    <source>
        <strain evidence="1 2">NF2</strain>
    </source>
</reference>
<protein>
    <submittedName>
        <fullName evidence="1">DNA-binding protein</fullName>
    </submittedName>
</protein>
<dbReference type="PANTHER" id="PTHR35145">
    <property type="entry name" value="CYTOPLASMIC PROTEIN-RELATED"/>
    <property type="match status" value="1"/>
</dbReference>
<dbReference type="InterPro" id="IPR007351">
    <property type="entry name" value="YjbR"/>
</dbReference>
<dbReference type="GO" id="GO:0003677">
    <property type="term" value="F:DNA binding"/>
    <property type="evidence" value="ECO:0007669"/>
    <property type="project" value="UniProtKB-KW"/>
</dbReference>
<sequence length="121" mass="14177">MNEQTLDAYCRKQPGATHDYQMDWECDRYHVGGKIFAMIGGDSKGVRILTLKCDPMRAEELRETYEGIVPGYHMNKSHWNSVYLDADIPEGLWERMIEHAYETVLQKLPKRVQQEIKSEQE</sequence>
<dbReference type="InterPro" id="IPR038056">
    <property type="entry name" value="YjbR-like_sf"/>
</dbReference>
<dbReference type="AlphaFoldDB" id="A0A220MC25"/>
<proteinExistence type="predicted"/>
<dbReference type="SUPFAM" id="SSF142906">
    <property type="entry name" value="YjbR-like"/>
    <property type="match status" value="1"/>
</dbReference>
<name>A0A220MC25_9BACL</name>
<dbReference type="InterPro" id="IPR058532">
    <property type="entry name" value="YjbR/MT2646/Rv2570-like"/>
</dbReference>
<organism evidence="1 2">
    <name type="scientific">Brevibacillus formosus</name>
    <dbReference type="NCBI Taxonomy" id="54913"/>
    <lineage>
        <taxon>Bacteria</taxon>
        <taxon>Bacillati</taxon>
        <taxon>Bacillota</taxon>
        <taxon>Bacilli</taxon>
        <taxon>Bacillales</taxon>
        <taxon>Paenibacillaceae</taxon>
        <taxon>Brevibacillus</taxon>
    </lineage>
</organism>
<dbReference type="EMBL" id="CP018145">
    <property type="protein sequence ID" value="ASJ52565.1"/>
    <property type="molecule type" value="Genomic_DNA"/>
</dbReference>
<dbReference type="KEGG" id="bfm:BP422_02775"/>
<dbReference type="Gene3D" id="3.90.1150.30">
    <property type="match status" value="1"/>
</dbReference>